<dbReference type="AlphaFoldDB" id="A0A381S485"/>
<gene>
    <name evidence="2" type="ORF">METZ01_LOCUS51098</name>
</gene>
<organism evidence="2">
    <name type="scientific">marine metagenome</name>
    <dbReference type="NCBI Taxonomy" id="408172"/>
    <lineage>
        <taxon>unclassified sequences</taxon>
        <taxon>metagenomes</taxon>
        <taxon>ecological metagenomes</taxon>
    </lineage>
</organism>
<keyword evidence="1" id="KW-0812">Transmembrane</keyword>
<evidence type="ECO:0000256" key="1">
    <source>
        <dbReference type="SAM" id="Phobius"/>
    </source>
</evidence>
<protein>
    <submittedName>
        <fullName evidence="2">Uncharacterized protein</fullName>
    </submittedName>
</protein>
<reference evidence="2" key="1">
    <citation type="submission" date="2018-05" db="EMBL/GenBank/DDBJ databases">
        <authorList>
            <person name="Lanie J.A."/>
            <person name="Ng W.-L."/>
            <person name="Kazmierczak K.M."/>
            <person name="Andrzejewski T.M."/>
            <person name="Davidsen T.M."/>
            <person name="Wayne K.J."/>
            <person name="Tettelin H."/>
            <person name="Glass J.I."/>
            <person name="Rusch D."/>
            <person name="Podicherti R."/>
            <person name="Tsui H.-C.T."/>
            <person name="Winkler M.E."/>
        </authorList>
    </citation>
    <scope>NUCLEOTIDE SEQUENCE</scope>
</reference>
<dbReference type="EMBL" id="UINC01002585">
    <property type="protein sequence ID" value="SUZ98244.1"/>
    <property type="molecule type" value="Genomic_DNA"/>
</dbReference>
<proteinExistence type="predicted"/>
<sequence length="45" mass="5014">MSGQLSAASGQLFWVWLLWLLAFHLPFEVGLVVGLCHASQMSPWV</sequence>
<evidence type="ECO:0000313" key="2">
    <source>
        <dbReference type="EMBL" id="SUZ98244.1"/>
    </source>
</evidence>
<keyword evidence="1" id="KW-0472">Membrane</keyword>
<accession>A0A381S485</accession>
<keyword evidence="1" id="KW-1133">Transmembrane helix</keyword>
<feature type="transmembrane region" description="Helical" evidence="1">
    <location>
        <begin position="12"/>
        <end position="36"/>
    </location>
</feature>
<name>A0A381S485_9ZZZZ</name>